<dbReference type="EMBL" id="MKIP01000034">
    <property type="protein sequence ID" value="OLP61045.1"/>
    <property type="molecule type" value="Genomic_DNA"/>
</dbReference>
<keyword evidence="3" id="KW-1185">Reference proteome</keyword>
<gene>
    <name evidence="2" type="ORF">BJF93_03015</name>
</gene>
<dbReference type="InterPro" id="IPR007345">
    <property type="entry name" value="Polysacch_pyruvyl_Trfase"/>
</dbReference>
<evidence type="ECO:0000313" key="2">
    <source>
        <dbReference type="EMBL" id="OLP61045.1"/>
    </source>
</evidence>
<dbReference type="Proteomes" id="UP000186364">
    <property type="component" value="Unassembled WGS sequence"/>
</dbReference>
<feature type="domain" description="Polysaccharide pyruvyl transferase" evidence="1">
    <location>
        <begin position="120"/>
        <end position="248"/>
    </location>
</feature>
<sequence>MVIEAARQLLRRKNDPASGVLVGGRMGKRIRLSWVWSTDRHPDANLGDALSAVIVSAISGLGVERTAFNNAEERLAAIGTIGHAQRGSTIHLWGTGFDLGRHVDGTPGAYAVPEDTTLVVHGVRGRRTAEGLRARGLTVPDVFGDPAWFLPRIFPFKDVQKSHDLGVIVHISELEDAVAGALVRATIERYKLPPEMADRIRIINTYCAADMAGMEDKLREIVSCRRILSTSLHGLVIAETYGIPCAWFCTAAGEPGDLPFDGPVPIDHRMADFYSGAGREAVLIYLQPLAQPTDWAAAMAFIDTHWRPLDYTGQALFDAFPLAKAVKFKQAVWPLPKAVLDSNRY</sequence>
<organism evidence="2 3">
    <name type="scientific">Xaviernesmea oryzae</name>
    <dbReference type="NCBI Taxonomy" id="464029"/>
    <lineage>
        <taxon>Bacteria</taxon>
        <taxon>Pseudomonadati</taxon>
        <taxon>Pseudomonadota</taxon>
        <taxon>Alphaproteobacteria</taxon>
        <taxon>Hyphomicrobiales</taxon>
        <taxon>Rhizobiaceae</taxon>
        <taxon>Rhizobium/Agrobacterium group</taxon>
        <taxon>Xaviernesmea</taxon>
    </lineage>
</organism>
<accession>A0A1Q9AZC5</accession>
<reference evidence="2 3" key="1">
    <citation type="submission" date="2016-09" db="EMBL/GenBank/DDBJ databases">
        <title>Rhizobium sp. nov., a novel species isolated from the rice rhizosphere.</title>
        <authorList>
            <person name="Zhao J."/>
            <person name="Zhang X."/>
        </authorList>
    </citation>
    <scope>NUCLEOTIDE SEQUENCE [LARGE SCALE GENOMIC DNA]</scope>
    <source>
        <strain evidence="2 3">1.7048</strain>
    </source>
</reference>
<proteinExistence type="predicted"/>
<protein>
    <recommendedName>
        <fullName evidence="1">Polysaccharide pyruvyl transferase domain-containing protein</fullName>
    </recommendedName>
</protein>
<name>A0A1Q9AZC5_9HYPH</name>
<dbReference type="AlphaFoldDB" id="A0A1Q9AZC5"/>
<comment type="caution">
    <text evidence="2">The sequence shown here is derived from an EMBL/GenBank/DDBJ whole genome shotgun (WGS) entry which is preliminary data.</text>
</comment>
<dbReference type="Pfam" id="PF04230">
    <property type="entry name" value="PS_pyruv_trans"/>
    <property type="match status" value="1"/>
</dbReference>
<evidence type="ECO:0000313" key="3">
    <source>
        <dbReference type="Proteomes" id="UP000186364"/>
    </source>
</evidence>
<dbReference type="RefSeq" id="WP_234794638.1">
    <property type="nucleotide sequence ID" value="NZ_FOAM01000006.1"/>
</dbReference>
<evidence type="ECO:0000259" key="1">
    <source>
        <dbReference type="Pfam" id="PF04230"/>
    </source>
</evidence>